<dbReference type="Pfam" id="PF01734">
    <property type="entry name" value="Patatin"/>
    <property type="match status" value="1"/>
</dbReference>
<evidence type="ECO:0000259" key="2">
    <source>
        <dbReference type="PROSITE" id="PS51635"/>
    </source>
</evidence>
<name>A0A6C0LUY3_9ZZZZ</name>
<dbReference type="SUPFAM" id="SSF52151">
    <property type="entry name" value="FabD/lysophospholipase-like"/>
    <property type="match status" value="1"/>
</dbReference>
<feature type="domain" description="PNPLA" evidence="2">
    <location>
        <begin position="6"/>
        <end position="190"/>
    </location>
</feature>
<dbReference type="GO" id="GO:0006629">
    <property type="term" value="P:lipid metabolic process"/>
    <property type="evidence" value="ECO:0007669"/>
    <property type="project" value="UniProtKB-KW"/>
</dbReference>
<sequence length="291" mass="33235">MVIKHIVLSGGAHIGFSIYGSLSHLVENKFVELKNIQTIYATSVGSFIALLICLPIEKHDILDYVINRPWDNVFPLHPSMFIDIYNTKGLYDDKFIRDILKPIFATCDISMDITMSELYDYTKIEHHFFSVDLNNMEIINISYKTHPELSLIKALHMSSAIPYVIKPVFYEDKCCIDGGIISNFPLDFCMQDTQCSNDEIIGIKSENSIYNNNKLNTSSTLLEMTYMFLYHSINSLKRKTSTDISNILHIPTIGIGLDIMRETITSKEQRQLLINDGIKIAETFLASMPKR</sequence>
<dbReference type="InterPro" id="IPR052580">
    <property type="entry name" value="Lipid_Hydrolase"/>
</dbReference>
<keyword evidence="1" id="KW-0443">Lipid metabolism</keyword>
<dbReference type="AlphaFoldDB" id="A0A6C0LUY3"/>
<evidence type="ECO:0000256" key="1">
    <source>
        <dbReference type="ARBA" id="ARBA00023098"/>
    </source>
</evidence>
<dbReference type="PANTHER" id="PTHR46394:SF1">
    <property type="entry name" value="PNPLA DOMAIN-CONTAINING PROTEIN"/>
    <property type="match status" value="1"/>
</dbReference>
<dbReference type="EMBL" id="MN740568">
    <property type="protein sequence ID" value="QHU34233.1"/>
    <property type="molecule type" value="Genomic_DNA"/>
</dbReference>
<dbReference type="InterPro" id="IPR016035">
    <property type="entry name" value="Acyl_Trfase/lysoPLipase"/>
</dbReference>
<evidence type="ECO:0000313" key="3">
    <source>
        <dbReference type="EMBL" id="QHU34233.1"/>
    </source>
</evidence>
<reference evidence="3" key="1">
    <citation type="journal article" date="2020" name="Nature">
        <title>Giant virus diversity and host interactions through global metagenomics.</title>
        <authorList>
            <person name="Schulz F."/>
            <person name="Roux S."/>
            <person name="Paez-Espino D."/>
            <person name="Jungbluth S."/>
            <person name="Walsh D.A."/>
            <person name="Denef V.J."/>
            <person name="McMahon K.D."/>
            <person name="Konstantinidis K.T."/>
            <person name="Eloe-Fadrosh E.A."/>
            <person name="Kyrpides N.C."/>
            <person name="Woyke T."/>
        </authorList>
    </citation>
    <scope>NUCLEOTIDE SEQUENCE</scope>
    <source>
        <strain evidence="3">GVMAG-S-1016713-123</strain>
    </source>
</reference>
<accession>A0A6C0LUY3</accession>
<dbReference type="Gene3D" id="3.40.1090.10">
    <property type="entry name" value="Cytosolic phospholipase A2 catalytic domain"/>
    <property type="match status" value="2"/>
</dbReference>
<organism evidence="3">
    <name type="scientific">viral metagenome</name>
    <dbReference type="NCBI Taxonomy" id="1070528"/>
    <lineage>
        <taxon>unclassified sequences</taxon>
        <taxon>metagenomes</taxon>
        <taxon>organismal metagenomes</taxon>
    </lineage>
</organism>
<protein>
    <recommendedName>
        <fullName evidence="2">PNPLA domain-containing protein</fullName>
    </recommendedName>
</protein>
<dbReference type="PROSITE" id="PS51635">
    <property type="entry name" value="PNPLA"/>
    <property type="match status" value="1"/>
</dbReference>
<dbReference type="InterPro" id="IPR002641">
    <property type="entry name" value="PNPLA_dom"/>
</dbReference>
<dbReference type="PANTHER" id="PTHR46394">
    <property type="entry name" value="ANNEXIN"/>
    <property type="match status" value="1"/>
</dbReference>
<proteinExistence type="predicted"/>